<sequence length="161" mass="17280">SEDSPGRKVRLDTKKATESLSLIGDPVKIAEKALSLADLEMARAIRLVTYERGLDPSGFALYAFGGAGPQHAARVASLLGITRVVIPVNPAAFSAVGLIQADWKYEEASAFPTDLEKDYQMLISKLAKKNNAHTISLSADCRYAGQGTDLPVPVTGYQCNR</sequence>
<proteinExistence type="predicted"/>
<organism evidence="2">
    <name type="scientific">mine drainage metagenome</name>
    <dbReference type="NCBI Taxonomy" id="410659"/>
    <lineage>
        <taxon>unclassified sequences</taxon>
        <taxon>metagenomes</taxon>
        <taxon>ecological metagenomes</taxon>
    </lineage>
</organism>
<evidence type="ECO:0000313" key="2">
    <source>
        <dbReference type="EMBL" id="EQD39614.1"/>
    </source>
</evidence>
<protein>
    <submittedName>
        <fullName evidence="2">Hydantoinase/oxoprolinase</fullName>
        <ecNumber evidence="2">3.5.2.9</ecNumber>
    </submittedName>
</protein>
<keyword evidence="2" id="KW-0378">Hydrolase</keyword>
<dbReference type="EMBL" id="AUZZ01008055">
    <property type="protein sequence ID" value="EQD39614.1"/>
    <property type="molecule type" value="Genomic_DNA"/>
</dbReference>
<dbReference type="AlphaFoldDB" id="T1AF27"/>
<comment type="caution">
    <text evidence="2">The sequence shown here is derived from an EMBL/GenBank/DDBJ whole genome shotgun (WGS) entry which is preliminary data.</text>
</comment>
<feature type="non-terminal residue" evidence="2">
    <location>
        <position position="1"/>
    </location>
</feature>
<dbReference type="PANTHER" id="PTHR11365:SF23">
    <property type="entry name" value="HYPOTHETICAL 5-OXOPROLINASE (EUROFUNG)-RELATED"/>
    <property type="match status" value="1"/>
</dbReference>
<dbReference type="EC" id="3.5.2.9" evidence="2"/>
<feature type="domain" description="Hydantoinase A/oxoprolinase" evidence="1">
    <location>
        <begin position="5"/>
        <end position="106"/>
    </location>
</feature>
<dbReference type="GO" id="GO:0017168">
    <property type="term" value="F:5-oxoprolinase (ATP-hydrolyzing) activity"/>
    <property type="evidence" value="ECO:0007669"/>
    <property type="project" value="UniProtKB-EC"/>
</dbReference>
<name>T1AF27_9ZZZZ</name>
<evidence type="ECO:0000259" key="1">
    <source>
        <dbReference type="Pfam" id="PF01968"/>
    </source>
</evidence>
<dbReference type="Pfam" id="PF01968">
    <property type="entry name" value="Hydantoinase_A"/>
    <property type="match status" value="1"/>
</dbReference>
<accession>T1AF27</accession>
<dbReference type="GO" id="GO:0006749">
    <property type="term" value="P:glutathione metabolic process"/>
    <property type="evidence" value="ECO:0007669"/>
    <property type="project" value="TreeGrafter"/>
</dbReference>
<dbReference type="PANTHER" id="PTHR11365">
    <property type="entry name" value="5-OXOPROLINASE RELATED"/>
    <property type="match status" value="1"/>
</dbReference>
<reference evidence="2" key="1">
    <citation type="submission" date="2013-08" db="EMBL/GenBank/DDBJ databases">
        <authorList>
            <person name="Mendez C."/>
            <person name="Richter M."/>
            <person name="Ferrer M."/>
            <person name="Sanchez J."/>
        </authorList>
    </citation>
    <scope>NUCLEOTIDE SEQUENCE</scope>
</reference>
<dbReference type="GO" id="GO:0005829">
    <property type="term" value="C:cytosol"/>
    <property type="evidence" value="ECO:0007669"/>
    <property type="project" value="TreeGrafter"/>
</dbReference>
<dbReference type="InterPro" id="IPR045079">
    <property type="entry name" value="Oxoprolinase-like"/>
</dbReference>
<dbReference type="InterPro" id="IPR002821">
    <property type="entry name" value="Hydantoinase_A"/>
</dbReference>
<gene>
    <name evidence="2" type="ORF">B2A_11175</name>
</gene>
<reference evidence="2" key="2">
    <citation type="journal article" date="2014" name="ISME J.">
        <title>Microbial stratification in low pH oxic and suboxic macroscopic growths along an acid mine drainage.</title>
        <authorList>
            <person name="Mendez-Garcia C."/>
            <person name="Mesa V."/>
            <person name="Sprenger R.R."/>
            <person name="Richter M."/>
            <person name="Diez M.S."/>
            <person name="Solano J."/>
            <person name="Bargiela R."/>
            <person name="Golyshina O.V."/>
            <person name="Manteca A."/>
            <person name="Ramos J.L."/>
            <person name="Gallego J.R."/>
            <person name="Llorente I."/>
            <person name="Martins Dos Santos V.A."/>
            <person name="Jensen O.N."/>
            <person name="Pelaez A.I."/>
            <person name="Sanchez J."/>
            <person name="Ferrer M."/>
        </authorList>
    </citation>
    <scope>NUCLEOTIDE SEQUENCE</scope>
</reference>